<gene>
    <name evidence="2" type="ORF">GCM10010430_80440</name>
</gene>
<keyword evidence="3" id="KW-1185">Reference proteome</keyword>
<comment type="caution">
    <text evidence="2">The sequence shown here is derived from an EMBL/GenBank/DDBJ whole genome shotgun (WGS) entry which is preliminary data.</text>
</comment>
<sequence length="647" mass="72254">MTAPRSLPIRVEPLPGEALDSWLRALARRSSISMRDLFIAAGPPFPTRTDHAGDYTTFLTGEEAERLAQTTGTSADLLHAMTLRCYDGLALALHDTRRVVRRVRLWGRGVGSRYCPRCLAEIGGRWPLRWRLTWSIACTRHQVLLAHACPACGRWPHRRSFFTHDVHQHECSARKPGESTICRADLTQTSVVALAPNSPVLSAQEWINGLLDRIEAGDRDSSLRDAFTDLTAIATRSLLRAEPGDFLDCGQEIEQARLRYGTSALYAPIDAAVMAGPLARAVEVARDPLGDASFTTISVLAGREIAMRRNGRLIDKFRRSIARVASPLLQQQFLRTLDSHLAAGPRLRYRTCTTRPCTPVPGDSRVTQRSRFLPQLLWLNWALLLLPPTALPSQRIDYRLWRAALAATVLFPGWWQERYDLAAESLHGRRPLRLARFLPQIAQGGTDVLTAICLLAEYLDEQAVPIDYARRRTLNGNGLLPEVTWLMICNETGTHPEDHYRLPAVRRFLYRRMTGSDLYSPSRSLNLDSSSRSQAMPVILTAPLLDALDRHAADYLTSHDISEPVTWSPPLALVDHLDLPGRELILPDIAEAAMLMRTRRMSPTAAARALGASPECLRLAFEKRHVPEGAAWFTDDNRCGIAHTDAE</sequence>
<evidence type="ECO:0000313" key="2">
    <source>
        <dbReference type="EMBL" id="GAA2282520.1"/>
    </source>
</evidence>
<organism evidence="2 3">
    <name type="scientific">Kitasatospora cystarginea</name>
    <dbReference type="NCBI Taxonomy" id="58350"/>
    <lineage>
        <taxon>Bacteria</taxon>
        <taxon>Bacillati</taxon>
        <taxon>Actinomycetota</taxon>
        <taxon>Actinomycetes</taxon>
        <taxon>Kitasatosporales</taxon>
        <taxon>Streptomycetaceae</taxon>
        <taxon>Kitasatospora</taxon>
    </lineage>
</organism>
<reference evidence="3" key="1">
    <citation type="journal article" date="2019" name="Int. J. Syst. Evol. Microbiol.">
        <title>The Global Catalogue of Microorganisms (GCM) 10K type strain sequencing project: providing services to taxonomists for standard genome sequencing and annotation.</title>
        <authorList>
            <consortium name="The Broad Institute Genomics Platform"/>
            <consortium name="The Broad Institute Genome Sequencing Center for Infectious Disease"/>
            <person name="Wu L."/>
            <person name="Ma J."/>
        </authorList>
    </citation>
    <scope>NUCLEOTIDE SEQUENCE [LARGE SCALE GENOMIC DNA]</scope>
    <source>
        <strain evidence="3">JCM 7356</strain>
    </source>
</reference>
<accession>A0ABP5S035</accession>
<dbReference type="Proteomes" id="UP001500305">
    <property type="component" value="Unassembled WGS sequence"/>
</dbReference>
<dbReference type="EMBL" id="BAAATR010000102">
    <property type="protein sequence ID" value="GAA2282520.1"/>
    <property type="molecule type" value="Genomic_DNA"/>
</dbReference>
<name>A0ABP5S035_9ACTN</name>
<dbReference type="Pfam" id="PF06527">
    <property type="entry name" value="TniQ"/>
    <property type="match status" value="1"/>
</dbReference>
<dbReference type="RefSeq" id="WP_344641525.1">
    <property type="nucleotide sequence ID" value="NZ_BAAATR010000102.1"/>
</dbReference>
<proteinExistence type="predicted"/>
<dbReference type="InterPro" id="IPR009492">
    <property type="entry name" value="TniQ"/>
</dbReference>
<protein>
    <recommendedName>
        <fullName evidence="1">TniQ domain-containing protein</fullName>
    </recommendedName>
</protein>
<feature type="domain" description="TniQ" evidence="1">
    <location>
        <begin position="8"/>
        <end position="145"/>
    </location>
</feature>
<evidence type="ECO:0000259" key="1">
    <source>
        <dbReference type="Pfam" id="PF06527"/>
    </source>
</evidence>
<evidence type="ECO:0000313" key="3">
    <source>
        <dbReference type="Proteomes" id="UP001500305"/>
    </source>
</evidence>